<protein>
    <submittedName>
        <fullName evidence="7">MFS transporter</fullName>
    </submittedName>
</protein>
<feature type="transmembrane region" description="Helical" evidence="5">
    <location>
        <begin position="21"/>
        <end position="38"/>
    </location>
</feature>
<evidence type="ECO:0000256" key="4">
    <source>
        <dbReference type="ARBA" id="ARBA00023136"/>
    </source>
</evidence>
<evidence type="ECO:0000313" key="7">
    <source>
        <dbReference type="EMBL" id="MEJ8813981.1"/>
    </source>
</evidence>
<dbReference type="Pfam" id="PF07690">
    <property type="entry name" value="MFS_1"/>
    <property type="match status" value="1"/>
</dbReference>
<dbReference type="InterPro" id="IPR011701">
    <property type="entry name" value="MFS"/>
</dbReference>
<feature type="transmembrane region" description="Helical" evidence="5">
    <location>
        <begin position="409"/>
        <end position="429"/>
    </location>
</feature>
<evidence type="ECO:0000256" key="5">
    <source>
        <dbReference type="SAM" id="Phobius"/>
    </source>
</evidence>
<feature type="transmembrane region" description="Helical" evidence="5">
    <location>
        <begin position="377"/>
        <end position="403"/>
    </location>
</feature>
<feature type="transmembrane region" description="Helical" evidence="5">
    <location>
        <begin position="178"/>
        <end position="200"/>
    </location>
</feature>
<accession>A0ABU8VK41</accession>
<feature type="transmembrane region" description="Helical" evidence="5">
    <location>
        <begin position="317"/>
        <end position="337"/>
    </location>
</feature>
<dbReference type="PROSITE" id="PS50850">
    <property type="entry name" value="MFS"/>
    <property type="match status" value="1"/>
</dbReference>
<dbReference type="InterPro" id="IPR036259">
    <property type="entry name" value="MFS_trans_sf"/>
</dbReference>
<evidence type="ECO:0000313" key="8">
    <source>
        <dbReference type="Proteomes" id="UP001365846"/>
    </source>
</evidence>
<evidence type="ECO:0000259" key="6">
    <source>
        <dbReference type="PROSITE" id="PS50850"/>
    </source>
</evidence>
<feature type="transmembrane region" description="Helical" evidence="5">
    <location>
        <begin position="284"/>
        <end position="305"/>
    </location>
</feature>
<feature type="transmembrane region" description="Helical" evidence="5">
    <location>
        <begin position="97"/>
        <end position="117"/>
    </location>
</feature>
<name>A0ABU8VK41_9BURK</name>
<feature type="transmembrane region" description="Helical" evidence="5">
    <location>
        <begin position="343"/>
        <end position="365"/>
    </location>
</feature>
<dbReference type="PANTHER" id="PTHR11662:SF399">
    <property type="entry name" value="FI19708P1-RELATED"/>
    <property type="match status" value="1"/>
</dbReference>
<dbReference type="InterPro" id="IPR050382">
    <property type="entry name" value="MFS_Na/Anion_cotransporter"/>
</dbReference>
<sequence>MEARMTVAAAATDQPAAPTKVRWKIFLMMLMLISINYIDRASLSVAMPLIAKEFDIGPAIQGLLLSSFFWTYAFMQIPGGMLADRFGPRGVIVGATVGWGFFQAIAALCTGWVPLLVTRLGLGAAEAPIYPAGGKLNAIWMTQNERGRGATLLDGGAPLGAALGALVIAGLISHFESWRTSFVVAGVGTMVAGFFAWWYIRNHPRQHPRVNEAEAAYIEAAHAADLAAEPANASGRVLDFFKYRSVWGMFFGWMCFNALFYGLLTWMPTYLSKVHGLDIKEMGGAVFIMFFSGFVGEMVGGWIADKWRASGASQAKVLRTLFAIASVVATIAIYNVARFKDPVTVVVLLSVTLFFLRWCGLFWVVPSLLGTRNRVGFLGGTMNLGGNCAGIGVPILVGVIVQATGSYDLAMMLFAAAGAGLFICSTLLIDYGKKLPV</sequence>
<dbReference type="EMBL" id="JBBKZU010000011">
    <property type="protein sequence ID" value="MEJ8813981.1"/>
    <property type="molecule type" value="Genomic_DNA"/>
</dbReference>
<comment type="caution">
    <text evidence="7">The sequence shown here is derived from an EMBL/GenBank/DDBJ whole genome shotgun (WGS) entry which is preliminary data.</text>
</comment>
<evidence type="ECO:0000256" key="2">
    <source>
        <dbReference type="ARBA" id="ARBA00022692"/>
    </source>
</evidence>
<gene>
    <name evidence="7" type="ORF">WKW77_23040</name>
</gene>
<keyword evidence="3 5" id="KW-1133">Transmembrane helix</keyword>
<feature type="transmembrane region" description="Helical" evidence="5">
    <location>
        <begin position="246"/>
        <end position="264"/>
    </location>
</feature>
<dbReference type="PANTHER" id="PTHR11662">
    <property type="entry name" value="SOLUTE CARRIER FAMILY 17"/>
    <property type="match status" value="1"/>
</dbReference>
<feature type="transmembrane region" description="Helical" evidence="5">
    <location>
        <begin position="151"/>
        <end position="172"/>
    </location>
</feature>
<organism evidence="7 8">
    <name type="scientific">Variovorax ureilyticus</name>
    <dbReference type="NCBI Taxonomy" id="1836198"/>
    <lineage>
        <taxon>Bacteria</taxon>
        <taxon>Pseudomonadati</taxon>
        <taxon>Pseudomonadota</taxon>
        <taxon>Betaproteobacteria</taxon>
        <taxon>Burkholderiales</taxon>
        <taxon>Comamonadaceae</taxon>
        <taxon>Variovorax</taxon>
    </lineage>
</organism>
<dbReference type="InterPro" id="IPR020846">
    <property type="entry name" value="MFS_dom"/>
</dbReference>
<proteinExistence type="predicted"/>
<comment type="subcellular location">
    <subcellularLocation>
        <location evidence="1">Membrane</location>
        <topology evidence="1">Multi-pass membrane protein</topology>
    </subcellularLocation>
</comment>
<keyword evidence="4 5" id="KW-0472">Membrane</keyword>
<dbReference type="SUPFAM" id="SSF103473">
    <property type="entry name" value="MFS general substrate transporter"/>
    <property type="match status" value="1"/>
</dbReference>
<reference evidence="7 8" key="1">
    <citation type="submission" date="2024-03" db="EMBL/GenBank/DDBJ databases">
        <title>Novel species of the genus Variovorax.</title>
        <authorList>
            <person name="Liu Q."/>
            <person name="Xin Y.-H."/>
        </authorList>
    </citation>
    <scope>NUCLEOTIDE SEQUENCE [LARGE SCALE GENOMIC DNA]</scope>
    <source>
        <strain evidence="7 8">KACC 18899</strain>
    </source>
</reference>
<dbReference type="Proteomes" id="UP001365846">
    <property type="component" value="Unassembled WGS sequence"/>
</dbReference>
<keyword evidence="8" id="KW-1185">Reference proteome</keyword>
<dbReference type="CDD" id="cd17319">
    <property type="entry name" value="MFS_ExuT_GudP_like"/>
    <property type="match status" value="1"/>
</dbReference>
<keyword evidence="2 5" id="KW-0812">Transmembrane</keyword>
<evidence type="ECO:0000256" key="3">
    <source>
        <dbReference type="ARBA" id="ARBA00022989"/>
    </source>
</evidence>
<evidence type="ECO:0000256" key="1">
    <source>
        <dbReference type="ARBA" id="ARBA00004141"/>
    </source>
</evidence>
<feature type="domain" description="Major facilitator superfamily (MFS) profile" evidence="6">
    <location>
        <begin position="25"/>
        <end position="433"/>
    </location>
</feature>
<dbReference type="RefSeq" id="WP_340359214.1">
    <property type="nucleotide sequence ID" value="NZ_JBBKZU010000011.1"/>
</dbReference>
<dbReference type="Gene3D" id="1.20.1250.20">
    <property type="entry name" value="MFS general substrate transporter like domains"/>
    <property type="match status" value="2"/>
</dbReference>